<keyword evidence="4" id="KW-1185">Reference proteome</keyword>
<comment type="caution">
    <text evidence="3">The sequence shown here is derived from an EMBL/GenBank/DDBJ whole genome shotgun (WGS) entry which is preliminary data.</text>
</comment>
<dbReference type="InterPro" id="IPR000551">
    <property type="entry name" value="MerR-type_HTH_dom"/>
</dbReference>
<protein>
    <submittedName>
        <fullName evidence="3">MerR family transcriptional regulator</fullName>
    </submittedName>
</protein>
<evidence type="ECO:0000313" key="3">
    <source>
        <dbReference type="EMBL" id="GLJ76786.1"/>
    </source>
</evidence>
<dbReference type="PANTHER" id="PTHR30204:SF98">
    <property type="entry name" value="HTH-TYPE TRANSCRIPTIONAL REGULATOR ADHR"/>
    <property type="match status" value="1"/>
</dbReference>
<keyword evidence="1" id="KW-0238">DNA-binding</keyword>
<evidence type="ECO:0000256" key="1">
    <source>
        <dbReference type="ARBA" id="ARBA00023125"/>
    </source>
</evidence>
<dbReference type="AlphaFoldDB" id="A0A9W6M0E2"/>
<dbReference type="Proteomes" id="UP001142372">
    <property type="component" value="Unassembled WGS sequence"/>
</dbReference>
<dbReference type="PANTHER" id="PTHR30204">
    <property type="entry name" value="REDOX-CYCLING DRUG-SENSING TRANSCRIPTIONAL ACTIVATOR SOXR"/>
    <property type="match status" value="1"/>
</dbReference>
<dbReference type="RefSeq" id="WP_271177446.1">
    <property type="nucleotide sequence ID" value="NZ_BAAAJO010000009.1"/>
</dbReference>
<organism evidence="3 4">
    <name type="scientific">Leifsonia poae</name>
    <dbReference type="NCBI Taxonomy" id="110933"/>
    <lineage>
        <taxon>Bacteria</taxon>
        <taxon>Bacillati</taxon>
        <taxon>Actinomycetota</taxon>
        <taxon>Actinomycetes</taxon>
        <taxon>Micrococcales</taxon>
        <taxon>Microbacteriaceae</taxon>
        <taxon>Leifsonia</taxon>
    </lineage>
</organism>
<evidence type="ECO:0000313" key="4">
    <source>
        <dbReference type="Proteomes" id="UP001142372"/>
    </source>
</evidence>
<dbReference type="InterPro" id="IPR047057">
    <property type="entry name" value="MerR_fam"/>
</dbReference>
<dbReference type="GO" id="GO:0003677">
    <property type="term" value="F:DNA binding"/>
    <property type="evidence" value="ECO:0007669"/>
    <property type="project" value="UniProtKB-KW"/>
</dbReference>
<reference evidence="3" key="1">
    <citation type="journal article" date="2014" name="Int. J. Syst. Evol. Microbiol.">
        <title>Complete genome sequence of Corynebacterium casei LMG S-19264T (=DSM 44701T), isolated from a smear-ripened cheese.</title>
        <authorList>
            <consortium name="US DOE Joint Genome Institute (JGI-PGF)"/>
            <person name="Walter F."/>
            <person name="Albersmeier A."/>
            <person name="Kalinowski J."/>
            <person name="Ruckert C."/>
        </authorList>
    </citation>
    <scope>NUCLEOTIDE SEQUENCE</scope>
    <source>
        <strain evidence="3">VKM Ac-1401</strain>
    </source>
</reference>
<dbReference type="GO" id="GO:0003700">
    <property type="term" value="F:DNA-binding transcription factor activity"/>
    <property type="evidence" value="ECO:0007669"/>
    <property type="project" value="InterPro"/>
</dbReference>
<dbReference type="EMBL" id="BSEN01000011">
    <property type="protein sequence ID" value="GLJ76786.1"/>
    <property type="molecule type" value="Genomic_DNA"/>
</dbReference>
<proteinExistence type="predicted"/>
<dbReference type="Pfam" id="PF13411">
    <property type="entry name" value="MerR_1"/>
    <property type="match status" value="1"/>
</dbReference>
<dbReference type="PROSITE" id="PS50937">
    <property type="entry name" value="HTH_MERR_2"/>
    <property type="match status" value="1"/>
</dbReference>
<dbReference type="PRINTS" id="PR00040">
    <property type="entry name" value="HTHMERR"/>
</dbReference>
<dbReference type="SMART" id="SM00422">
    <property type="entry name" value="HTH_MERR"/>
    <property type="match status" value="1"/>
</dbReference>
<evidence type="ECO:0000259" key="2">
    <source>
        <dbReference type="PROSITE" id="PS50937"/>
    </source>
</evidence>
<name>A0A9W6M0E2_9MICO</name>
<dbReference type="Gene3D" id="1.10.1660.10">
    <property type="match status" value="1"/>
</dbReference>
<gene>
    <name evidence="3" type="ORF">GCM10017584_23600</name>
</gene>
<dbReference type="InterPro" id="IPR009061">
    <property type="entry name" value="DNA-bd_dom_put_sf"/>
</dbReference>
<sequence>MRISQLSSTTGVPVATIKFYLREGMLMPGEATSATQALYGEAHVRRIALIRALSDVAGLPLQKVKVVLALIEHPDASLFDTLGEAVAALPPYLDTAPPYPRAQAALAEVGQVFDPQYAAVAQLERALEAVETAGIPMTSDRLSVYAEHLRAIAAYDLAQMPADAEAAVEYAVLGTALYEPIVAALRRLAHQDIAARMLTPEE</sequence>
<accession>A0A9W6M0E2</accession>
<dbReference type="SUPFAM" id="SSF46955">
    <property type="entry name" value="Putative DNA-binding domain"/>
    <property type="match status" value="1"/>
</dbReference>
<reference evidence="3" key="2">
    <citation type="submission" date="2023-01" db="EMBL/GenBank/DDBJ databases">
        <authorList>
            <person name="Sun Q."/>
            <person name="Evtushenko L."/>
        </authorList>
    </citation>
    <scope>NUCLEOTIDE SEQUENCE</scope>
    <source>
        <strain evidence="3">VKM Ac-1401</strain>
    </source>
</reference>
<feature type="domain" description="HTH merR-type" evidence="2">
    <location>
        <begin position="1"/>
        <end position="70"/>
    </location>
</feature>